<proteinExistence type="inferred from homology"/>
<keyword evidence="3" id="KW-1003">Cell membrane</keyword>
<evidence type="ECO:0000256" key="4">
    <source>
        <dbReference type="ARBA" id="ARBA00022692"/>
    </source>
</evidence>
<dbReference type="Pfam" id="PF13291">
    <property type="entry name" value="ACT_4"/>
    <property type="match status" value="1"/>
</dbReference>
<accession>A0A931ARB4</accession>
<keyword evidence="10" id="KW-1185">Reference proteome</keyword>
<dbReference type="RefSeq" id="WP_270453578.1">
    <property type="nucleotide sequence ID" value="NZ_JADPIE010000003.1"/>
</dbReference>
<dbReference type="PANTHER" id="PTHR33778:SF1">
    <property type="entry name" value="MAGNESIUM TRANSPORTER YHID-RELATED"/>
    <property type="match status" value="1"/>
</dbReference>
<feature type="transmembrane region" description="Helical" evidence="7">
    <location>
        <begin position="94"/>
        <end position="112"/>
    </location>
</feature>
<evidence type="ECO:0000256" key="3">
    <source>
        <dbReference type="ARBA" id="ARBA00022475"/>
    </source>
</evidence>
<dbReference type="EMBL" id="JADPIE010000003">
    <property type="protein sequence ID" value="MBF8436669.1"/>
    <property type="molecule type" value="Genomic_DNA"/>
</dbReference>
<keyword evidence="4 7" id="KW-0812">Transmembrane</keyword>
<gene>
    <name evidence="9" type="ORF">I0Q91_06255</name>
</gene>
<evidence type="ECO:0000256" key="2">
    <source>
        <dbReference type="ARBA" id="ARBA00009298"/>
    </source>
</evidence>
<comment type="subcellular location">
    <subcellularLocation>
        <location evidence="1">Cell membrane</location>
        <topology evidence="1">Multi-pass membrane protein</topology>
    </subcellularLocation>
</comment>
<dbReference type="PRINTS" id="PR01837">
    <property type="entry name" value="MGTCSAPBPROT"/>
</dbReference>
<dbReference type="Pfam" id="PF02308">
    <property type="entry name" value="MgtC"/>
    <property type="match status" value="1"/>
</dbReference>
<dbReference type="AlphaFoldDB" id="A0A931ARB4"/>
<evidence type="ECO:0000256" key="5">
    <source>
        <dbReference type="ARBA" id="ARBA00022989"/>
    </source>
</evidence>
<evidence type="ECO:0000256" key="7">
    <source>
        <dbReference type="SAM" id="Phobius"/>
    </source>
</evidence>
<feature type="domain" description="ACT" evidence="8">
    <location>
        <begin position="147"/>
        <end position="220"/>
    </location>
</feature>
<evidence type="ECO:0000256" key="1">
    <source>
        <dbReference type="ARBA" id="ARBA00004651"/>
    </source>
</evidence>
<dbReference type="Gene3D" id="3.30.70.260">
    <property type="match status" value="1"/>
</dbReference>
<dbReference type="GO" id="GO:0005886">
    <property type="term" value="C:plasma membrane"/>
    <property type="evidence" value="ECO:0007669"/>
    <property type="project" value="UniProtKB-SubCell"/>
</dbReference>
<evidence type="ECO:0000256" key="6">
    <source>
        <dbReference type="ARBA" id="ARBA00023136"/>
    </source>
</evidence>
<dbReference type="PROSITE" id="PS51671">
    <property type="entry name" value="ACT"/>
    <property type="match status" value="1"/>
</dbReference>
<evidence type="ECO:0000259" key="8">
    <source>
        <dbReference type="PROSITE" id="PS51671"/>
    </source>
</evidence>
<feature type="transmembrane region" description="Helical" evidence="7">
    <location>
        <begin position="37"/>
        <end position="57"/>
    </location>
</feature>
<evidence type="ECO:0000313" key="9">
    <source>
        <dbReference type="EMBL" id="MBF8436669.1"/>
    </source>
</evidence>
<comment type="similarity">
    <text evidence="2">Belongs to the MgtC/SapB family.</text>
</comment>
<keyword evidence="6 7" id="KW-0472">Membrane</keyword>
<feature type="transmembrane region" description="Helical" evidence="7">
    <location>
        <begin position="69"/>
        <end position="87"/>
    </location>
</feature>
<dbReference type="PANTHER" id="PTHR33778">
    <property type="entry name" value="PROTEIN MGTC"/>
    <property type="match status" value="1"/>
</dbReference>
<organism evidence="9 10">
    <name type="scientific">Halonatronomonas betaini</name>
    <dbReference type="NCBI Taxonomy" id="2778430"/>
    <lineage>
        <taxon>Bacteria</taxon>
        <taxon>Bacillati</taxon>
        <taxon>Bacillota</taxon>
        <taxon>Clostridia</taxon>
        <taxon>Halanaerobiales</taxon>
        <taxon>Halarsenatibacteraceae</taxon>
        <taxon>Halonatronomonas</taxon>
    </lineage>
</organism>
<dbReference type="InterPro" id="IPR003416">
    <property type="entry name" value="MgtC/SapB/SrpB/YhiD_fam"/>
</dbReference>
<sequence length="220" mass="24367">MMLSPGTIIFRLILALILTGFIGWERENHDRPAGFRTHILVGVGSTVVMIVSFTMSILYEPVDPDPGRIAAQVVSGIGFLGAGTIIREGFSVKGLTTAASLWVVAAIGLAVGVGYYNLAIFSTLLVFFTLFFLNRLELRHTSSNIKMLDCRIRDMPGILGQLAEVIGEENINIKDVVVERDKLTNETVVRFDLKFSEESDINNLNKSLLNIDGLIEFKWY</sequence>
<name>A0A931ARB4_9FIRM</name>
<feature type="transmembrane region" description="Helical" evidence="7">
    <location>
        <begin position="6"/>
        <end position="25"/>
    </location>
</feature>
<protein>
    <submittedName>
        <fullName evidence="9">MgtC/SapB family protein</fullName>
    </submittedName>
</protein>
<dbReference type="InterPro" id="IPR045865">
    <property type="entry name" value="ACT-like_dom_sf"/>
</dbReference>
<dbReference type="SUPFAM" id="SSF55021">
    <property type="entry name" value="ACT-like"/>
    <property type="match status" value="1"/>
</dbReference>
<dbReference type="InterPro" id="IPR049177">
    <property type="entry name" value="MgtC_SapB_SrpB_YhiD_N"/>
</dbReference>
<reference evidence="9" key="1">
    <citation type="submission" date="2020-11" db="EMBL/GenBank/DDBJ databases">
        <title>Halonatronomonas betainensis gen. nov., sp. nov. a novel haloalkaliphilic representative of the family Halanaerobiacae capable of betaine degradation.</title>
        <authorList>
            <person name="Boltyanskaya Y."/>
            <person name="Kevbrin V."/>
            <person name="Detkova E."/>
            <person name="Grouzdev D.S."/>
            <person name="Koziaeva V."/>
            <person name="Zhilina T."/>
        </authorList>
    </citation>
    <scope>NUCLEOTIDE SEQUENCE</scope>
    <source>
        <strain evidence="9">Z-7014</strain>
    </source>
</reference>
<dbReference type="Proteomes" id="UP000621436">
    <property type="component" value="Unassembled WGS sequence"/>
</dbReference>
<keyword evidence="5 7" id="KW-1133">Transmembrane helix</keyword>
<evidence type="ECO:0000313" key="10">
    <source>
        <dbReference type="Proteomes" id="UP000621436"/>
    </source>
</evidence>
<comment type="caution">
    <text evidence="9">The sequence shown here is derived from an EMBL/GenBank/DDBJ whole genome shotgun (WGS) entry which is preliminary data.</text>
</comment>
<dbReference type="InterPro" id="IPR002912">
    <property type="entry name" value="ACT_dom"/>
</dbReference>